<keyword evidence="6" id="KW-0539">Nucleus</keyword>
<dbReference type="PANTHER" id="PTHR21321">
    <property type="entry name" value="PNAS-3 RELATED"/>
    <property type="match status" value="1"/>
</dbReference>
<dbReference type="InterPro" id="IPR036612">
    <property type="entry name" value="KH_dom_type_1_sf"/>
</dbReference>
<name>A0A9P8T4E7_9ASCO</name>
<dbReference type="GO" id="GO:0071034">
    <property type="term" value="P:CUT catabolic process"/>
    <property type="evidence" value="ECO:0007669"/>
    <property type="project" value="TreeGrafter"/>
</dbReference>
<dbReference type="PROSITE" id="PS50206">
    <property type="entry name" value="RHODANESE_3"/>
    <property type="match status" value="1"/>
</dbReference>
<dbReference type="CDD" id="cd02257">
    <property type="entry name" value="Peptidase_C19"/>
    <property type="match status" value="1"/>
</dbReference>
<evidence type="ECO:0000259" key="8">
    <source>
        <dbReference type="PROSITE" id="PS50206"/>
    </source>
</evidence>
<sequence>MALNSGNISAIEAQSMRSGFMRCLSLVSIYFFMDTLSVEEIKSIVQCQFQLIVQRNDRLQSHSLLTENKPFNSRATDLVIIDWIEISTNYLNALKALADFEDPSMVIQLYIYNYFILKYILERADVRNQEDQGFIGTLSNVSHQILNKSKYKELLDLAMEEASSLIESDINQDLYPVADHLSFDCDELSTRLFDLREKILLIDVRTFDKFLKSHIEHEDIINIQPESVQAVHDFEDLVFCLQVGNIDFSAKLASFNQYTFVVVFGESQGAKHVFKLVESAIEKRKRWGDIKVEPRTLEGGFERWSQLFGNDRAKTFTGTISTPSKPATSFRSSTPSLPPGLSLPLVRLHNYGSTCYINSMVQCLFNLSYFRNFVMDPSRFQPILRSNDDSLVLAFYALFNEFFYAKGHAVVRPNNFVRLCSYLKPDLKIPHEQQDTSQFLYFILNRLHDELRIDDSPANRQSFKTNNPETDPFTDYGSSKEYLSWNSQLLKSEGVSPINKLFQIQQETRLKCGRCGYVSLNYDNSTMMNLNLNGSEYYLNDLILRNLEPEELSDRLGNAWNCPKCEKLSVELKQLEEMVSSQESKKRGFFKFKKEDHSTMNDYQTGRYAELKAFLSQPNVSYRSSNFIKLPQILTVYLAKFDPYQNKLNIKLRFPKRLNFKIKRQDKEVAYNYKLSGWIDHLGDSIGSGHYTNVIHRSGQWILCDDDRLSVCRYEEEIGDQNAISVPSKPEPGDTEAGSSVVTPGELITDDPTWMRGHGTYFLNDKTYSSVAGTVLKVNKLLSVVPFKGRYSPETGDHLVGRIIDVGQKRWKVDIGGEHDAVLMLGSVNLPGGILRRKSESDELQMRNFLKEGDLLNAEVQSLFSDGSASLHTRSLKYGKLRNGVFVAVPSKLIVRAKNHSHDLPGNVSIILGVNGYCWIYKTPLSSAADHSASTAKTNAELSSAASGYYQPGQGSVSITRLEQESSWDIYSDKNDALSASIKDTISRYKNCLLSLSQCNIGINEVRLVRAYEISLGYGDTNLLFREDVRQSLGEDVIAQEKMRGAG</sequence>
<dbReference type="SUPFAM" id="SSF54001">
    <property type="entry name" value="Cysteine proteinases"/>
    <property type="match status" value="1"/>
</dbReference>
<dbReference type="Gene3D" id="2.40.50.100">
    <property type="match status" value="1"/>
</dbReference>
<keyword evidence="5" id="KW-0694">RNA-binding</keyword>
<dbReference type="GO" id="GO:0034475">
    <property type="term" value="P:U4 snRNA 3'-end processing"/>
    <property type="evidence" value="ECO:0007669"/>
    <property type="project" value="TreeGrafter"/>
</dbReference>
<feature type="domain" description="USP" evidence="9">
    <location>
        <begin position="346"/>
        <end position="730"/>
    </location>
</feature>
<dbReference type="Pfam" id="PF14382">
    <property type="entry name" value="ECR1_N"/>
    <property type="match status" value="1"/>
</dbReference>
<dbReference type="InterPro" id="IPR036873">
    <property type="entry name" value="Rhodanese-like_dom_sf"/>
</dbReference>
<reference evidence="10" key="1">
    <citation type="journal article" date="2021" name="Open Biol.">
        <title>Shared evolutionary footprints suggest mitochondrial oxidative damage underlies multiple complex I losses in fungi.</title>
        <authorList>
            <person name="Schikora-Tamarit M.A."/>
            <person name="Marcet-Houben M."/>
            <person name="Nosek J."/>
            <person name="Gabaldon T."/>
        </authorList>
    </citation>
    <scope>NUCLEOTIDE SEQUENCE</scope>
    <source>
        <strain evidence="10">NCAIM Y.01608</strain>
    </source>
</reference>
<reference evidence="10" key="2">
    <citation type="submission" date="2021-01" db="EMBL/GenBank/DDBJ databases">
        <authorList>
            <person name="Schikora-Tamarit M.A."/>
        </authorList>
    </citation>
    <scope>NUCLEOTIDE SEQUENCE</scope>
    <source>
        <strain evidence="10">NCAIM Y.01608</strain>
    </source>
</reference>
<dbReference type="InterPro" id="IPR012340">
    <property type="entry name" value="NA-bd_OB-fold"/>
</dbReference>
<dbReference type="Gene3D" id="2.40.50.140">
    <property type="entry name" value="Nucleic acid-binding proteins"/>
    <property type="match status" value="1"/>
</dbReference>
<keyword evidence="3" id="KW-0698">rRNA processing</keyword>
<dbReference type="InterPro" id="IPR048565">
    <property type="entry name" value="S1_RRP4"/>
</dbReference>
<dbReference type="GO" id="GO:0000176">
    <property type="term" value="C:nuclear exosome (RNase complex)"/>
    <property type="evidence" value="ECO:0007669"/>
    <property type="project" value="TreeGrafter"/>
</dbReference>
<dbReference type="InterPro" id="IPR001394">
    <property type="entry name" value="Peptidase_C19_UCH"/>
</dbReference>
<dbReference type="SUPFAM" id="SSF52821">
    <property type="entry name" value="Rhodanese/Cell cycle control phosphatase"/>
    <property type="match status" value="1"/>
</dbReference>
<dbReference type="GO" id="GO:0071051">
    <property type="term" value="P:poly(A)-dependent snoRNA 3'-end processing"/>
    <property type="evidence" value="ECO:0007669"/>
    <property type="project" value="TreeGrafter"/>
</dbReference>
<dbReference type="GO" id="GO:0000177">
    <property type="term" value="C:cytoplasmic exosome (RNase complex)"/>
    <property type="evidence" value="ECO:0007669"/>
    <property type="project" value="TreeGrafter"/>
</dbReference>
<dbReference type="GO" id="GO:0000467">
    <property type="term" value="P:exonucleolytic trimming to generate mature 3'-end of 5.8S rRNA from tricistronic rRNA transcript (SSU-rRNA, 5.8S rRNA, LSU-rRNA)"/>
    <property type="evidence" value="ECO:0007669"/>
    <property type="project" value="TreeGrafter"/>
</dbReference>
<dbReference type="FunFam" id="2.40.50.140:FF:000038">
    <property type="entry name" value="Exosome complex component RRP4"/>
    <property type="match status" value="1"/>
</dbReference>
<dbReference type="InterPro" id="IPR004088">
    <property type="entry name" value="KH_dom_type_1"/>
</dbReference>
<evidence type="ECO:0000256" key="4">
    <source>
        <dbReference type="ARBA" id="ARBA00022835"/>
    </source>
</evidence>
<dbReference type="GO" id="GO:0071035">
    <property type="term" value="P:nuclear polyadenylation-dependent rRNA catabolic process"/>
    <property type="evidence" value="ECO:0007669"/>
    <property type="project" value="TreeGrafter"/>
</dbReference>
<evidence type="ECO:0000256" key="1">
    <source>
        <dbReference type="ARBA" id="ARBA00004123"/>
    </source>
</evidence>
<accession>A0A9P8T4E7</accession>
<dbReference type="EMBL" id="JAEUBD010001178">
    <property type="protein sequence ID" value="KAH3664985.1"/>
    <property type="molecule type" value="Genomic_DNA"/>
</dbReference>
<feature type="domain" description="Rhodanese" evidence="8">
    <location>
        <begin position="195"/>
        <end position="313"/>
    </location>
</feature>
<dbReference type="AlphaFoldDB" id="A0A9P8T4E7"/>
<dbReference type="InterPro" id="IPR026699">
    <property type="entry name" value="Exosome_RNA_bind1/RRP40/RRP4"/>
</dbReference>
<feature type="region of interest" description="Disordered" evidence="7">
    <location>
        <begin position="723"/>
        <end position="743"/>
    </location>
</feature>
<proteinExistence type="inferred from homology"/>
<dbReference type="GO" id="GO:0003723">
    <property type="term" value="F:RNA binding"/>
    <property type="evidence" value="ECO:0007669"/>
    <property type="project" value="UniProtKB-KW"/>
</dbReference>
<evidence type="ECO:0000256" key="7">
    <source>
        <dbReference type="SAM" id="MobiDB-lite"/>
    </source>
</evidence>
<dbReference type="CDD" id="cd05789">
    <property type="entry name" value="S1_Rrp4"/>
    <property type="match status" value="1"/>
</dbReference>
<dbReference type="PROSITE" id="PS50235">
    <property type="entry name" value="USP_3"/>
    <property type="match status" value="1"/>
</dbReference>
<comment type="subcellular location">
    <subcellularLocation>
        <location evidence="1">Nucleus</location>
    </subcellularLocation>
</comment>
<evidence type="ECO:0008006" key="12">
    <source>
        <dbReference type="Google" id="ProtNLM"/>
    </source>
</evidence>
<dbReference type="SUPFAM" id="SSF110324">
    <property type="entry name" value="Ribosomal L27 protein-like"/>
    <property type="match status" value="1"/>
</dbReference>
<dbReference type="Gene3D" id="3.40.250.10">
    <property type="entry name" value="Rhodanese-like domain"/>
    <property type="match status" value="1"/>
</dbReference>
<dbReference type="Gene3D" id="3.90.70.10">
    <property type="entry name" value="Cysteine proteinases"/>
    <property type="match status" value="1"/>
</dbReference>
<dbReference type="SUPFAM" id="SSF54791">
    <property type="entry name" value="Eukaryotic type KH-domain (KH-domain type I)"/>
    <property type="match status" value="1"/>
</dbReference>
<evidence type="ECO:0000256" key="6">
    <source>
        <dbReference type="ARBA" id="ARBA00023242"/>
    </source>
</evidence>
<dbReference type="GO" id="GO:0071028">
    <property type="term" value="P:nuclear mRNA surveillance"/>
    <property type="evidence" value="ECO:0007669"/>
    <property type="project" value="UniProtKB-ARBA"/>
</dbReference>
<evidence type="ECO:0000256" key="3">
    <source>
        <dbReference type="ARBA" id="ARBA00022552"/>
    </source>
</evidence>
<dbReference type="Pfam" id="PF15985">
    <property type="entry name" value="KH_6"/>
    <property type="match status" value="1"/>
</dbReference>
<evidence type="ECO:0000313" key="11">
    <source>
        <dbReference type="Proteomes" id="UP000788993"/>
    </source>
</evidence>
<dbReference type="GO" id="GO:0071038">
    <property type="term" value="P:TRAMP-dependent tRNA surveillance pathway"/>
    <property type="evidence" value="ECO:0007669"/>
    <property type="project" value="TreeGrafter"/>
</dbReference>
<dbReference type="FunFam" id="2.40.50.100:FF:000063">
    <property type="entry name" value="Exosome complex component RRP4"/>
    <property type="match status" value="1"/>
</dbReference>
<evidence type="ECO:0000256" key="5">
    <source>
        <dbReference type="ARBA" id="ARBA00022884"/>
    </source>
</evidence>
<evidence type="ECO:0000256" key="2">
    <source>
        <dbReference type="ARBA" id="ARBA00009155"/>
    </source>
</evidence>
<dbReference type="InterPro" id="IPR028889">
    <property type="entry name" value="USP"/>
</dbReference>
<dbReference type="Pfam" id="PF21266">
    <property type="entry name" value="S1_RRP4"/>
    <property type="match status" value="1"/>
</dbReference>
<dbReference type="CDD" id="cd22525">
    <property type="entry name" value="KH-I_Rrp4_eukar"/>
    <property type="match status" value="1"/>
</dbReference>
<evidence type="ECO:0000313" key="10">
    <source>
        <dbReference type="EMBL" id="KAH3664985.1"/>
    </source>
</evidence>
<keyword evidence="11" id="KW-1185">Reference proteome</keyword>
<dbReference type="SUPFAM" id="SSF50249">
    <property type="entry name" value="Nucleic acid-binding proteins"/>
    <property type="match status" value="1"/>
</dbReference>
<dbReference type="InterPro" id="IPR038765">
    <property type="entry name" value="Papain-like_cys_pep_sf"/>
</dbReference>
<dbReference type="InterPro" id="IPR025721">
    <property type="entry name" value="Exosome_cplx_N_dom"/>
</dbReference>
<comment type="similarity">
    <text evidence="2">Belongs to the RRP4 family.</text>
</comment>
<dbReference type="Proteomes" id="UP000788993">
    <property type="component" value="Unassembled WGS sequence"/>
</dbReference>
<dbReference type="GO" id="GO:0016579">
    <property type="term" value="P:protein deubiquitination"/>
    <property type="evidence" value="ECO:0007669"/>
    <property type="project" value="InterPro"/>
</dbReference>
<dbReference type="PANTHER" id="PTHR21321:SF4">
    <property type="entry name" value="EXOSOME COMPLEX COMPONENT RRP4"/>
    <property type="match status" value="1"/>
</dbReference>
<dbReference type="GO" id="GO:0004843">
    <property type="term" value="F:cysteine-type deubiquitinase activity"/>
    <property type="evidence" value="ECO:0007669"/>
    <property type="project" value="InterPro"/>
</dbReference>
<organism evidence="10 11">
    <name type="scientific">Ogataea polymorpha</name>
    <dbReference type="NCBI Taxonomy" id="460523"/>
    <lineage>
        <taxon>Eukaryota</taxon>
        <taxon>Fungi</taxon>
        <taxon>Dikarya</taxon>
        <taxon>Ascomycota</taxon>
        <taxon>Saccharomycotina</taxon>
        <taxon>Pichiomycetes</taxon>
        <taxon>Pichiales</taxon>
        <taxon>Pichiaceae</taxon>
        <taxon>Ogataea</taxon>
    </lineage>
</organism>
<dbReference type="Pfam" id="PF00443">
    <property type="entry name" value="UCH"/>
    <property type="match status" value="1"/>
</dbReference>
<protein>
    <recommendedName>
        <fullName evidence="12">Ribosomal RNA-processing protein 4</fullName>
    </recommendedName>
</protein>
<evidence type="ECO:0000259" key="9">
    <source>
        <dbReference type="PROSITE" id="PS50235"/>
    </source>
</evidence>
<comment type="caution">
    <text evidence="10">The sequence shown here is derived from an EMBL/GenBank/DDBJ whole genome shotgun (WGS) entry which is preliminary data.</text>
</comment>
<dbReference type="InterPro" id="IPR001763">
    <property type="entry name" value="Rhodanese-like_dom"/>
</dbReference>
<gene>
    <name evidence="10" type="ORF">OGATHE_003800</name>
</gene>
<keyword evidence="4" id="KW-0271">Exosome</keyword>